<dbReference type="OrthoDB" id="6200718at2"/>
<evidence type="ECO:0000259" key="1">
    <source>
        <dbReference type="Pfam" id="PF14024"/>
    </source>
</evidence>
<reference evidence="2 3" key="1">
    <citation type="journal article" date="2011" name="Stand. Genomic Sci.">
        <title>Complete genome sequence of Haliscomenobacter hydrossis type strain (O).</title>
        <authorList>
            <consortium name="US DOE Joint Genome Institute (JGI-PGF)"/>
            <person name="Daligault H."/>
            <person name="Lapidus A."/>
            <person name="Zeytun A."/>
            <person name="Nolan M."/>
            <person name="Lucas S."/>
            <person name="Del Rio T.G."/>
            <person name="Tice H."/>
            <person name="Cheng J.F."/>
            <person name="Tapia R."/>
            <person name="Han C."/>
            <person name="Goodwin L."/>
            <person name="Pitluck S."/>
            <person name="Liolios K."/>
            <person name="Pagani I."/>
            <person name="Ivanova N."/>
            <person name="Huntemann M."/>
            <person name="Mavromatis K."/>
            <person name="Mikhailova N."/>
            <person name="Pati A."/>
            <person name="Chen A."/>
            <person name="Palaniappan K."/>
            <person name="Land M."/>
            <person name="Hauser L."/>
            <person name="Brambilla E.M."/>
            <person name="Rohde M."/>
            <person name="Verbarg S."/>
            <person name="Goker M."/>
            <person name="Bristow J."/>
            <person name="Eisen J.A."/>
            <person name="Markowitz V."/>
            <person name="Hugenholtz P."/>
            <person name="Kyrpides N.C."/>
            <person name="Klenk H.P."/>
            <person name="Woyke T."/>
        </authorList>
    </citation>
    <scope>NUCLEOTIDE SEQUENCE [LARGE SCALE GENOMIC DNA]</scope>
    <source>
        <strain evidence="3">ATCC 27775 / DSM 1100 / LMG 10767 / O</strain>
    </source>
</reference>
<dbReference type="STRING" id="760192.Halhy_5312"/>
<dbReference type="Pfam" id="PF14024">
    <property type="entry name" value="DUF4240"/>
    <property type="match status" value="1"/>
</dbReference>
<dbReference type="AlphaFoldDB" id="F4L7B0"/>
<keyword evidence="3" id="KW-1185">Reference proteome</keyword>
<organism evidence="2 3">
    <name type="scientific">Haliscomenobacter hydrossis (strain ATCC 27775 / DSM 1100 / LMG 10767 / O)</name>
    <dbReference type="NCBI Taxonomy" id="760192"/>
    <lineage>
        <taxon>Bacteria</taxon>
        <taxon>Pseudomonadati</taxon>
        <taxon>Bacteroidota</taxon>
        <taxon>Saprospiria</taxon>
        <taxon>Saprospirales</taxon>
        <taxon>Haliscomenobacteraceae</taxon>
        <taxon>Haliscomenobacter</taxon>
    </lineage>
</organism>
<gene>
    <name evidence="2" type="ordered locus">Halhy_5312</name>
</gene>
<dbReference type="HOGENOM" id="CLU_123807_0_0_10"/>
<dbReference type="Proteomes" id="UP000008461">
    <property type="component" value="Chromosome"/>
</dbReference>
<dbReference type="EMBL" id="CP002691">
    <property type="protein sequence ID" value="AEE53137.1"/>
    <property type="molecule type" value="Genomic_DNA"/>
</dbReference>
<protein>
    <recommendedName>
        <fullName evidence="1">DUF4240 domain-containing protein</fullName>
    </recommendedName>
</protein>
<proteinExistence type="predicted"/>
<dbReference type="InterPro" id="IPR025334">
    <property type="entry name" value="DUF4240"/>
</dbReference>
<evidence type="ECO:0000313" key="2">
    <source>
        <dbReference type="EMBL" id="AEE53137.1"/>
    </source>
</evidence>
<name>F4L7B0_HALH1</name>
<reference key="2">
    <citation type="submission" date="2011-04" db="EMBL/GenBank/DDBJ databases">
        <title>Complete sequence of chromosome of Haliscomenobacter hydrossis DSM 1100.</title>
        <authorList>
            <consortium name="US DOE Joint Genome Institute (JGI-PGF)"/>
            <person name="Lucas S."/>
            <person name="Han J."/>
            <person name="Lapidus A."/>
            <person name="Bruce D."/>
            <person name="Goodwin L."/>
            <person name="Pitluck S."/>
            <person name="Peters L."/>
            <person name="Kyrpides N."/>
            <person name="Mavromatis K."/>
            <person name="Ivanova N."/>
            <person name="Ovchinnikova G."/>
            <person name="Pagani I."/>
            <person name="Daligault H."/>
            <person name="Detter J.C."/>
            <person name="Han C."/>
            <person name="Land M."/>
            <person name="Hauser L."/>
            <person name="Markowitz V."/>
            <person name="Cheng J.-F."/>
            <person name="Hugenholtz P."/>
            <person name="Woyke T."/>
            <person name="Wu D."/>
            <person name="Verbarg S."/>
            <person name="Frueling A."/>
            <person name="Brambilla E."/>
            <person name="Klenk H.-P."/>
            <person name="Eisen J.A."/>
        </authorList>
    </citation>
    <scope>NUCLEOTIDE SEQUENCE</scope>
    <source>
        <strain>DSM 1100</strain>
    </source>
</reference>
<feature type="domain" description="DUF4240" evidence="1">
    <location>
        <begin position="43"/>
        <end position="164"/>
    </location>
</feature>
<dbReference type="eggNOG" id="ENOG50337VW">
    <property type="taxonomic scope" value="Bacteria"/>
</dbReference>
<sequence length="191" mass="21944">MTQTIKLPLRSLNEAVIRDLQEKYPEAEISVELNQDHTKNPLSESHFWEIIALLDWEKGDDDDAVLFPALTFLANGPVRHIFEFADLLSEKLYALDGLKYAQHIGEDAWTDGRYFSVDNFLYARCCVVANGREAFEKVLDDPTLMPKDITFEALLYLPSEAFKQKTGKDYHYTPAFPIETYSNAEGWKDVE</sequence>
<evidence type="ECO:0000313" key="3">
    <source>
        <dbReference type="Proteomes" id="UP000008461"/>
    </source>
</evidence>
<dbReference type="KEGG" id="hhy:Halhy_5312"/>
<accession>F4L7B0</accession>
<dbReference type="RefSeq" id="WP_013767672.1">
    <property type="nucleotide sequence ID" value="NC_015510.1"/>
</dbReference>